<dbReference type="PANTHER" id="PTHR14969:SF13">
    <property type="entry name" value="AT30094P"/>
    <property type="match status" value="1"/>
</dbReference>
<name>A0ABX0BX85_9PSEU</name>
<reference evidence="2 3" key="1">
    <citation type="submission" date="2020-01" db="EMBL/GenBank/DDBJ databases">
        <title>Insect and environment-associated Actinomycetes.</title>
        <authorList>
            <person name="Currrie C."/>
            <person name="Chevrette M."/>
            <person name="Carlson C."/>
            <person name="Stubbendieck R."/>
            <person name="Wendt-Pienkowski E."/>
        </authorList>
    </citation>
    <scope>NUCLEOTIDE SEQUENCE [LARGE SCALE GENOMIC DNA]</scope>
    <source>
        <strain evidence="2 3">SID8386</strain>
    </source>
</reference>
<dbReference type="SMART" id="SM00014">
    <property type="entry name" value="acidPPc"/>
    <property type="match status" value="1"/>
</dbReference>
<dbReference type="Pfam" id="PF01569">
    <property type="entry name" value="PAP2"/>
    <property type="match status" value="1"/>
</dbReference>
<proteinExistence type="predicted"/>
<evidence type="ECO:0000259" key="1">
    <source>
        <dbReference type="SMART" id="SM00014"/>
    </source>
</evidence>
<sequence>MVSGARWTGAELRLLDWVHDRTSPPVVSVARVVTVLGETPMVWAVVGASCLARADRRVPRLLTLAAAVRRVTAELVSRERPPERLWRDSWSGPSFPSRHTTLGTLGLALAAANVLPRPAAVTAAVGLSRIVLGVHWPSDILGGWLFAAAALASTRRVRGCCRDRS</sequence>
<evidence type="ECO:0000313" key="3">
    <source>
        <dbReference type="Proteomes" id="UP000470404"/>
    </source>
</evidence>
<evidence type="ECO:0000313" key="2">
    <source>
        <dbReference type="EMBL" id="NEC58754.1"/>
    </source>
</evidence>
<dbReference type="InterPro" id="IPR000326">
    <property type="entry name" value="PAP2/HPO"/>
</dbReference>
<dbReference type="PANTHER" id="PTHR14969">
    <property type="entry name" value="SPHINGOSINE-1-PHOSPHATE PHOSPHOHYDROLASE"/>
    <property type="match status" value="1"/>
</dbReference>
<gene>
    <name evidence="2" type="ORF">G3I59_24910</name>
</gene>
<organism evidence="2 3">
    <name type="scientific">Amycolatopsis rubida</name>
    <dbReference type="NCBI Taxonomy" id="112413"/>
    <lineage>
        <taxon>Bacteria</taxon>
        <taxon>Bacillati</taxon>
        <taxon>Actinomycetota</taxon>
        <taxon>Actinomycetes</taxon>
        <taxon>Pseudonocardiales</taxon>
        <taxon>Pseudonocardiaceae</taxon>
        <taxon>Amycolatopsis</taxon>
    </lineage>
</organism>
<protein>
    <submittedName>
        <fullName evidence="2">Phosphatase PAP2 family protein</fullName>
    </submittedName>
</protein>
<feature type="domain" description="Phosphatidic acid phosphatase type 2/haloperoxidase" evidence="1">
    <location>
        <begin position="56"/>
        <end position="155"/>
    </location>
</feature>
<dbReference type="InterPro" id="IPR036938">
    <property type="entry name" value="PAP2/HPO_sf"/>
</dbReference>
<keyword evidence="3" id="KW-1185">Reference proteome</keyword>
<dbReference type="Proteomes" id="UP000470404">
    <property type="component" value="Unassembled WGS sequence"/>
</dbReference>
<dbReference type="EMBL" id="JAAGNC010000126">
    <property type="protein sequence ID" value="NEC58754.1"/>
    <property type="molecule type" value="Genomic_DNA"/>
</dbReference>
<dbReference type="SUPFAM" id="SSF48317">
    <property type="entry name" value="Acid phosphatase/Vanadium-dependent haloperoxidase"/>
    <property type="match status" value="1"/>
</dbReference>
<comment type="caution">
    <text evidence="2">The sequence shown here is derived from an EMBL/GenBank/DDBJ whole genome shotgun (WGS) entry which is preliminary data.</text>
</comment>
<accession>A0ABX0BX85</accession>
<dbReference type="Gene3D" id="1.20.144.10">
    <property type="entry name" value="Phosphatidic acid phosphatase type 2/haloperoxidase"/>
    <property type="match status" value="1"/>
</dbReference>
<dbReference type="RefSeq" id="WP_095213746.1">
    <property type="nucleotide sequence ID" value="NZ_JAAGNC010000126.1"/>
</dbReference>